<keyword evidence="1" id="KW-0251">Elongation factor</keyword>
<dbReference type="GO" id="GO:0005737">
    <property type="term" value="C:cytoplasm"/>
    <property type="evidence" value="ECO:0007669"/>
    <property type="project" value="TreeGrafter"/>
</dbReference>
<dbReference type="Proteomes" id="UP001431783">
    <property type="component" value="Unassembled WGS sequence"/>
</dbReference>
<dbReference type="InterPro" id="IPR050802">
    <property type="entry name" value="EF-GSTs"/>
</dbReference>
<organism evidence="4 5">
    <name type="scientific">Henosepilachna vigintioctopunctata</name>
    <dbReference type="NCBI Taxonomy" id="420089"/>
    <lineage>
        <taxon>Eukaryota</taxon>
        <taxon>Metazoa</taxon>
        <taxon>Ecdysozoa</taxon>
        <taxon>Arthropoda</taxon>
        <taxon>Hexapoda</taxon>
        <taxon>Insecta</taxon>
        <taxon>Pterygota</taxon>
        <taxon>Neoptera</taxon>
        <taxon>Endopterygota</taxon>
        <taxon>Coleoptera</taxon>
        <taxon>Polyphaga</taxon>
        <taxon>Cucujiformia</taxon>
        <taxon>Coccinelloidea</taxon>
        <taxon>Coccinellidae</taxon>
        <taxon>Epilachninae</taxon>
        <taxon>Epilachnini</taxon>
        <taxon>Henosepilachna</taxon>
    </lineage>
</organism>
<dbReference type="PANTHER" id="PTHR43986:SF1">
    <property type="entry name" value="ELONGATION FACTOR 1-GAMMA"/>
    <property type="match status" value="1"/>
</dbReference>
<accession>A0AAW1TV15</accession>
<dbReference type="GO" id="GO:0005634">
    <property type="term" value="C:nucleus"/>
    <property type="evidence" value="ECO:0007669"/>
    <property type="project" value="TreeGrafter"/>
</dbReference>
<dbReference type="InterPro" id="IPR036433">
    <property type="entry name" value="EF1B_G_C_sf"/>
</dbReference>
<dbReference type="PANTHER" id="PTHR43986">
    <property type="entry name" value="ELONGATION FACTOR 1-GAMMA"/>
    <property type="match status" value="1"/>
</dbReference>
<dbReference type="PROSITE" id="PS50040">
    <property type="entry name" value="EF1G_C"/>
    <property type="match status" value="1"/>
</dbReference>
<sequence length="103" mass="12138">MSSWCCDCKKKNKQPAAKKEKETKKEEEEKKDAVDEILAAEPVWRGHELAFPLCPDWQIDYESYDWKKLDPKDPETKKVVQQYLSWNGTDKAGRKFNQGKIFK</sequence>
<dbReference type="InterPro" id="IPR001662">
    <property type="entry name" value="EF1B_G_C"/>
</dbReference>
<protein>
    <recommendedName>
        <fullName evidence="3">EF-1-gamma C-terminal domain-containing protein</fullName>
    </recommendedName>
</protein>
<evidence type="ECO:0000256" key="1">
    <source>
        <dbReference type="PROSITE-ProRule" id="PRU00519"/>
    </source>
</evidence>
<evidence type="ECO:0000313" key="5">
    <source>
        <dbReference type="Proteomes" id="UP001431783"/>
    </source>
</evidence>
<dbReference type="EMBL" id="JARQZJ010000009">
    <property type="protein sequence ID" value="KAK9872199.1"/>
    <property type="molecule type" value="Genomic_DNA"/>
</dbReference>
<comment type="caution">
    <text evidence="4">The sequence shown here is derived from an EMBL/GenBank/DDBJ whole genome shotgun (WGS) entry which is preliminary data.</text>
</comment>
<feature type="compositionally biased region" description="Basic and acidic residues" evidence="2">
    <location>
        <begin position="17"/>
        <end position="32"/>
    </location>
</feature>
<evidence type="ECO:0000259" key="3">
    <source>
        <dbReference type="PROSITE" id="PS50040"/>
    </source>
</evidence>
<proteinExistence type="predicted"/>
<dbReference type="AlphaFoldDB" id="A0AAW1TV15"/>
<name>A0AAW1TV15_9CUCU</name>
<evidence type="ECO:0000256" key="2">
    <source>
        <dbReference type="SAM" id="MobiDB-lite"/>
    </source>
</evidence>
<dbReference type="GO" id="GO:0003746">
    <property type="term" value="F:translation elongation factor activity"/>
    <property type="evidence" value="ECO:0007669"/>
    <property type="project" value="UniProtKB-UniRule"/>
</dbReference>
<keyword evidence="5" id="KW-1185">Reference proteome</keyword>
<gene>
    <name evidence="4" type="ORF">WA026_016253</name>
</gene>
<reference evidence="4 5" key="1">
    <citation type="submission" date="2023-03" db="EMBL/GenBank/DDBJ databases">
        <title>Genome insight into feeding habits of ladybird beetles.</title>
        <authorList>
            <person name="Li H.-S."/>
            <person name="Huang Y.-H."/>
            <person name="Pang H."/>
        </authorList>
    </citation>
    <scope>NUCLEOTIDE SEQUENCE [LARGE SCALE GENOMIC DNA]</scope>
    <source>
        <strain evidence="4">SYSU_2023b</strain>
        <tissue evidence="4">Whole body</tissue>
    </source>
</reference>
<dbReference type="Gene3D" id="3.30.70.1010">
    <property type="entry name" value="Translation elongation factor EF1B, gamma chain, conserved domain"/>
    <property type="match status" value="1"/>
</dbReference>
<dbReference type="SUPFAM" id="SSF89942">
    <property type="entry name" value="eEF1-gamma domain"/>
    <property type="match status" value="1"/>
</dbReference>
<feature type="domain" description="EF-1-gamma C-terminal" evidence="3">
    <location>
        <begin position="43"/>
        <end position="103"/>
    </location>
</feature>
<evidence type="ECO:0000313" key="4">
    <source>
        <dbReference type="EMBL" id="KAK9872199.1"/>
    </source>
</evidence>
<keyword evidence="1" id="KW-0648">Protein biosynthesis</keyword>
<feature type="region of interest" description="Disordered" evidence="2">
    <location>
        <begin position="11"/>
        <end position="32"/>
    </location>
</feature>